<dbReference type="Pfam" id="PF00041">
    <property type="entry name" value="fn3"/>
    <property type="match status" value="1"/>
</dbReference>
<reference evidence="3 4" key="1">
    <citation type="submission" date="2016-04" db="EMBL/GenBank/DDBJ databases">
        <title>Complete genome sequence of Dokdonella koreensis DS-123T.</title>
        <authorList>
            <person name="Kim J.F."/>
            <person name="Lee H."/>
            <person name="Kwak M.-J."/>
        </authorList>
    </citation>
    <scope>NUCLEOTIDE SEQUENCE [LARGE SCALE GENOMIC DNA]</scope>
    <source>
        <strain evidence="3 4">DS-123</strain>
    </source>
</reference>
<dbReference type="STRING" id="1300342.I596_2184"/>
<dbReference type="GO" id="GO:0005509">
    <property type="term" value="F:calcium ion binding"/>
    <property type="evidence" value="ECO:0007669"/>
    <property type="project" value="InterPro"/>
</dbReference>
<dbReference type="InterPro" id="IPR047589">
    <property type="entry name" value="DUF11_rpt"/>
</dbReference>
<name>A0A167GYU0_9GAMM</name>
<dbReference type="InterPro" id="IPR015919">
    <property type="entry name" value="Cadherin-like_sf"/>
</dbReference>
<dbReference type="EMBL" id="CP015249">
    <property type="protein sequence ID" value="ANB18196.1"/>
    <property type="molecule type" value="Genomic_DNA"/>
</dbReference>
<gene>
    <name evidence="3" type="ORF">I596_2184</name>
</gene>
<keyword evidence="1" id="KW-0732">Signal</keyword>
<evidence type="ECO:0000259" key="2">
    <source>
        <dbReference type="PROSITE" id="PS50853"/>
    </source>
</evidence>
<evidence type="ECO:0000313" key="4">
    <source>
        <dbReference type="Proteomes" id="UP000076830"/>
    </source>
</evidence>
<dbReference type="PROSITE" id="PS50853">
    <property type="entry name" value="FN3"/>
    <property type="match status" value="1"/>
</dbReference>
<dbReference type="InterPro" id="IPR008964">
    <property type="entry name" value="Invasin/intimin_cell_adhesion"/>
</dbReference>
<feature type="chain" id="PRO_5007887243" evidence="1">
    <location>
        <begin position="24"/>
        <end position="734"/>
    </location>
</feature>
<dbReference type="AlphaFoldDB" id="A0A167GYU0"/>
<dbReference type="NCBIfam" id="NF038128">
    <property type="entry name" value="choice_anch_J"/>
    <property type="match status" value="1"/>
</dbReference>
<dbReference type="PATRIC" id="fig|1300342.3.peg.2128"/>
<dbReference type="Gene3D" id="2.60.40.10">
    <property type="entry name" value="Immunoglobulins"/>
    <property type="match status" value="2"/>
</dbReference>
<dbReference type="SUPFAM" id="SSF49313">
    <property type="entry name" value="Cadherin-like"/>
    <property type="match status" value="1"/>
</dbReference>
<dbReference type="InterPro" id="IPR003961">
    <property type="entry name" value="FN3_dom"/>
</dbReference>
<dbReference type="NCBIfam" id="TIGR01451">
    <property type="entry name" value="B_ant_repeat"/>
    <property type="match status" value="1"/>
</dbReference>
<dbReference type="InterPro" id="IPR001434">
    <property type="entry name" value="OmcB-like_DUF11"/>
</dbReference>
<dbReference type="CDD" id="cd00063">
    <property type="entry name" value="FN3"/>
    <property type="match status" value="1"/>
</dbReference>
<dbReference type="Pfam" id="PF05345">
    <property type="entry name" value="He_PIG"/>
    <property type="match status" value="1"/>
</dbReference>
<dbReference type="Pfam" id="PF01345">
    <property type="entry name" value="DUF11"/>
    <property type="match status" value="1"/>
</dbReference>
<dbReference type="InterPro" id="IPR013783">
    <property type="entry name" value="Ig-like_fold"/>
</dbReference>
<dbReference type="GO" id="GO:0016020">
    <property type="term" value="C:membrane"/>
    <property type="evidence" value="ECO:0007669"/>
    <property type="project" value="InterPro"/>
</dbReference>
<dbReference type="OrthoDB" id="5927401at2"/>
<dbReference type="SUPFAM" id="SSF49373">
    <property type="entry name" value="Invasin/intimin cell-adhesion fragments"/>
    <property type="match status" value="1"/>
</dbReference>
<dbReference type="RefSeq" id="WP_067647292.1">
    <property type="nucleotide sequence ID" value="NZ_CP015249.1"/>
</dbReference>
<sequence length="734" mass="73925">MNKTRIRLAATILLASLSGSAGAQAFTENFDDIGLLAGNGWFLQNNSTPLGATSWFQGNNVANGGPFDAYNGAANAYIGANFNNTTGGTGTISNWLVTPNRTLRNGDVFTFYTRKPVTPAGGIDYPDRLEVRLSTNGASTNVGTGGAGMGDFTALLLSINPSLVAGGYPFNWTQYTITISGLPAPTSGRLAFRYFVTNGGPTGSSSDYIGIDNAVYTPYVCPAVTVSGTPGNGTWGQAYSATLSQTGALGAPSYAVTAGNLPQGLTLSAGGILSGTPTLTGTFDFTVTANDASGCSGSRSFAITIVPAFPGAPMDVSATAGDAQASVSWAPPATDGGAVIENYTATCTDGTSNHSETVNAPPAIVTGLANGTAYTCSVAATNVAGTGAASAASTSVIPMGEQTITFGAQSGQTYGLDGTFPIDPLAVASSGLAVTYGSTTAGICTVNGTTVSIVSAGTCTLTADQAGDTAWNPAQQVTQSLVIAPAGQTLTFPAQAVTTRWFKAGSTFAIAPLASSAEPHSGASIVYSSLSAGVCTVSGTNVTMVAEGTCTIAADQAGNGNYSAAAQVTVQVTLVTPTEADLWIETSAWKATAVIGDTVGYSINLGNLGPAHAANVRVVDLVPTRLDPATVVWQCMEAVGTSCPPPGSGTGNLDVVIPTLPRDASLQFELFGVVIPATDPANDFTPFDNTASVSLPSSSALTDPVPGNNASTATITVLSRPDALFTDGFDVPQR</sequence>
<dbReference type="SUPFAM" id="SSF49265">
    <property type="entry name" value="Fibronectin type III"/>
    <property type="match status" value="1"/>
</dbReference>
<feature type="domain" description="Fibronectin type-III" evidence="2">
    <location>
        <begin position="309"/>
        <end position="400"/>
    </location>
</feature>
<dbReference type="InterPro" id="IPR036116">
    <property type="entry name" value="FN3_sf"/>
</dbReference>
<dbReference type="SMART" id="SM00060">
    <property type="entry name" value="FN3"/>
    <property type="match status" value="1"/>
</dbReference>
<keyword evidence="4" id="KW-1185">Reference proteome</keyword>
<dbReference type="KEGG" id="dko:I596_2184"/>
<evidence type="ECO:0000256" key="1">
    <source>
        <dbReference type="SAM" id="SignalP"/>
    </source>
</evidence>
<evidence type="ECO:0000313" key="3">
    <source>
        <dbReference type="EMBL" id="ANB18196.1"/>
    </source>
</evidence>
<dbReference type="Gene3D" id="2.60.120.200">
    <property type="match status" value="1"/>
</dbReference>
<accession>A0A167GYU0</accession>
<proteinExistence type="predicted"/>
<dbReference type="Proteomes" id="UP000076830">
    <property type="component" value="Chromosome"/>
</dbReference>
<protein>
    <submittedName>
        <fullName evidence="3">Ig family protein</fullName>
    </submittedName>
</protein>
<organism evidence="3 4">
    <name type="scientific">Dokdonella koreensis DS-123</name>
    <dbReference type="NCBI Taxonomy" id="1300342"/>
    <lineage>
        <taxon>Bacteria</taxon>
        <taxon>Pseudomonadati</taxon>
        <taxon>Pseudomonadota</taxon>
        <taxon>Gammaproteobacteria</taxon>
        <taxon>Lysobacterales</taxon>
        <taxon>Rhodanobacteraceae</taxon>
        <taxon>Dokdonella</taxon>
    </lineage>
</organism>
<feature type="signal peptide" evidence="1">
    <location>
        <begin position="1"/>
        <end position="23"/>
    </location>
</feature>